<keyword evidence="3" id="KW-1185">Reference proteome</keyword>
<name>A0A0J7KJQ9_LASNI</name>
<evidence type="ECO:0008006" key="4">
    <source>
        <dbReference type="Google" id="ProtNLM"/>
    </source>
</evidence>
<protein>
    <recommendedName>
        <fullName evidence="4">Peptidase A2 domain-containing protein</fullName>
    </recommendedName>
</protein>
<dbReference type="STRING" id="67767.A0A0J7KJQ9"/>
<sequence length="465" mass="51228">MVTKGYIDRFWKNLIKVGKDKITLQYLKARLALLEDYWRRFEAAHYDLLELDDQAIGDYLRRDLYADTENNYIAIQLPKISLPTFSGEQLAWESFRDLFRSLVHDVPDLASVQKLHLKASLTGEAAAVVANMELTDKGYETAWTELTARYNNKRVLLATHMRALLSSSAMKLDPSSRLFWEMSLQTSSEFPTFSQLQDFLQTRIRALDAANYKGSATTAPGSSSKHQNRKDKVNALAASASATVGSTKRCPVCQGNHLFNYCPKFKELPVPQRREHAKKQGACFNCLKIKHTVSNCPSGLRCLRCQEKHHTLLHVSGSAVASAAENADTSFLAAHSVSAQETTPPSGMASNVAALVTSSGRSVLLAIAQATFKNEQGDSVLARVLLDSGSEASFLSESRASSATTEAPNTRPRFRPARDVHWRLHTRGVGDNEFAERPGRVSPFSGGALTAEADVRTTAMPSDSN</sequence>
<dbReference type="OrthoDB" id="7551177at2759"/>
<comment type="caution">
    <text evidence="2">The sequence shown here is derived from an EMBL/GenBank/DDBJ whole genome shotgun (WGS) entry which is preliminary data.</text>
</comment>
<evidence type="ECO:0000256" key="1">
    <source>
        <dbReference type="SAM" id="MobiDB-lite"/>
    </source>
</evidence>
<dbReference type="PANTHER" id="PTHR47331">
    <property type="entry name" value="PHD-TYPE DOMAIN-CONTAINING PROTEIN"/>
    <property type="match status" value="1"/>
</dbReference>
<dbReference type="GO" id="GO:0003676">
    <property type="term" value="F:nucleic acid binding"/>
    <property type="evidence" value="ECO:0007669"/>
    <property type="project" value="InterPro"/>
</dbReference>
<dbReference type="PANTHER" id="PTHR47331:SF1">
    <property type="entry name" value="GAG-LIKE PROTEIN"/>
    <property type="match status" value="1"/>
</dbReference>
<dbReference type="SUPFAM" id="SSF57756">
    <property type="entry name" value="Retrovirus zinc finger-like domains"/>
    <property type="match status" value="1"/>
</dbReference>
<dbReference type="EMBL" id="LBMM01006595">
    <property type="protein sequence ID" value="KMQ90476.1"/>
    <property type="molecule type" value="Genomic_DNA"/>
</dbReference>
<evidence type="ECO:0000313" key="2">
    <source>
        <dbReference type="EMBL" id="KMQ90476.1"/>
    </source>
</evidence>
<dbReference type="InterPro" id="IPR005312">
    <property type="entry name" value="DUF1759"/>
</dbReference>
<organism evidence="2 3">
    <name type="scientific">Lasius niger</name>
    <name type="common">Black garden ant</name>
    <dbReference type="NCBI Taxonomy" id="67767"/>
    <lineage>
        <taxon>Eukaryota</taxon>
        <taxon>Metazoa</taxon>
        <taxon>Ecdysozoa</taxon>
        <taxon>Arthropoda</taxon>
        <taxon>Hexapoda</taxon>
        <taxon>Insecta</taxon>
        <taxon>Pterygota</taxon>
        <taxon>Neoptera</taxon>
        <taxon>Endopterygota</taxon>
        <taxon>Hymenoptera</taxon>
        <taxon>Apocrita</taxon>
        <taxon>Aculeata</taxon>
        <taxon>Formicoidea</taxon>
        <taxon>Formicidae</taxon>
        <taxon>Formicinae</taxon>
        <taxon>Lasius</taxon>
        <taxon>Lasius</taxon>
    </lineage>
</organism>
<dbReference type="AlphaFoldDB" id="A0A0J7KJQ9"/>
<accession>A0A0J7KJQ9</accession>
<dbReference type="Proteomes" id="UP000036403">
    <property type="component" value="Unassembled WGS sequence"/>
</dbReference>
<dbReference type="PaxDb" id="67767-A0A0J7KJQ9"/>
<reference evidence="2 3" key="1">
    <citation type="submission" date="2015-04" db="EMBL/GenBank/DDBJ databases">
        <title>Lasius niger genome sequencing.</title>
        <authorList>
            <person name="Konorov E.A."/>
            <person name="Nikitin M.A."/>
            <person name="Kirill M.V."/>
            <person name="Chang P."/>
        </authorList>
    </citation>
    <scope>NUCLEOTIDE SEQUENCE [LARGE SCALE GENOMIC DNA]</scope>
    <source>
        <tissue evidence="2">Whole</tissue>
    </source>
</reference>
<dbReference type="Pfam" id="PF03564">
    <property type="entry name" value="DUF1759"/>
    <property type="match status" value="1"/>
</dbReference>
<dbReference type="InterPro" id="IPR036875">
    <property type="entry name" value="Znf_CCHC_sf"/>
</dbReference>
<dbReference type="GO" id="GO:0008270">
    <property type="term" value="F:zinc ion binding"/>
    <property type="evidence" value="ECO:0007669"/>
    <property type="project" value="InterPro"/>
</dbReference>
<evidence type="ECO:0000313" key="3">
    <source>
        <dbReference type="Proteomes" id="UP000036403"/>
    </source>
</evidence>
<proteinExistence type="predicted"/>
<feature type="region of interest" description="Disordered" evidence="1">
    <location>
        <begin position="431"/>
        <end position="465"/>
    </location>
</feature>
<gene>
    <name evidence="2" type="ORF">RF55_9765</name>
</gene>